<proteinExistence type="predicted"/>
<reference evidence="1" key="2">
    <citation type="journal article" date="2015" name="Fish Shellfish Immunol.">
        <title>Early steps in the European eel (Anguilla anguilla)-Vibrio vulnificus interaction in the gills: Role of the RtxA13 toxin.</title>
        <authorList>
            <person name="Callol A."/>
            <person name="Pajuelo D."/>
            <person name="Ebbesson L."/>
            <person name="Teles M."/>
            <person name="MacKenzie S."/>
            <person name="Amaro C."/>
        </authorList>
    </citation>
    <scope>NUCLEOTIDE SEQUENCE</scope>
</reference>
<protein>
    <submittedName>
        <fullName evidence="1">Uncharacterized protein</fullName>
    </submittedName>
</protein>
<dbReference type="AlphaFoldDB" id="A0A0E9U677"/>
<name>A0A0E9U677_ANGAN</name>
<sequence length="50" mass="5391">MGNSRPEGQCLRRFCFPTNFILGCKNSLQLSSISQSRNAGKTSAGVKGQD</sequence>
<dbReference type="PROSITE" id="PS51257">
    <property type="entry name" value="PROKAR_LIPOPROTEIN"/>
    <property type="match status" value="1"/>
</dbReference>
<accession>A0A0E9U677</accession>
<evidence type="ECO:0000313" key="1">
    <source>
        <dbReference type="EMBL" id="JAH61409.1"/>
    </source>
</evidence>
<dbReference type="EMBL" id="GBXM01047168">
    <property type="protein sequence ID" value="JAH61409.1"/>
    <property type="molecule type" value="Transcribed_RNA"/>
</dbReference>
<reference evidence="1" key="1">
    <citation type="submission" date="2014-11" db="EMBL/GenBank/DDBJ databases">
        <authorList>
            <person name="Amaro Gonzalez C."/>
        </authorList>
    </citation>
    <scope>NUCLEOTIDE SEQUENCE</scope>
</reference>
<organism evidence="1">
    <name type="scientific">Anguilla anguilla</name>
    <name type="common">European freshwater eel</name>
    <name type="synonym">Muraena anguilla</name>
    <dbReference type="NCBI Taxonomy" id="7936"/>
    <lineage>
        <taxon>Eukaryota</taxon>
        <taxon>Metazoa</taxon>
        <taxon>Chordata</taxon>
        <taxon>Craniata</taxon>
        <taxon>Vertebrata</taxon>
        <taxon>Euteleostomi</taxon>
        <taxon>Actinopterygii</taxon>
        <taxon>Neopterygii</taxon>
        <taxon>Teleostei</taxon>
        <taxon>Anguilliformes</taxon>
        <taxon>Anguillidae</taxon>
        <taxon>Anguilla</taxon>
    </lineage>
</organism>